<dbReference type="PRINTS" id="PR00385">
    <property type="entry name" value="P450"/>
</dbReference>
<dbReference type="InterPro" id="IPR002397">
    <property type="entry name" value="Cyt_P450_B"/>
</dbReference>
<keyword evidence="2" id="KW-0479">Metal-binding</keyword>
<dbReference type="InterPro" id="IPR017972">
    <property type="entry name" value="Cyt_P450_CS"/>
</dbReference>
<name>A0A291W4X1_9ACTN</name>
<comment type="similarity">
    <text evidence="1 2">Belongs to the cytochrome P450 family.</text>
</comment>
<protein>
    <recommendedName>
        <fullName evidence="5">Cytochrome P450</fullName>
    </recommendedName>
</protein>
<keyword evidence="2" id="KW-0560">Oxidoreductase</keyword>
<keyword evidence="3" id="KW-0614">Plasmid</keyword>
<geneLocation type="plasmid" evidence="4">
    <name>pmdjk44.1</name>
</geneLocation>
<accession>A0A291W4X1</accession>
<dbReference type="GO" id="GO:0016705">
    <property type="term" value="F:oxidoreductase activity, acting on paired donors, with incorporation or reduction of molecular oxygen"/>
    <property type="evidence" value="ECO:0007669"/>
    <property type="project" value="InterPro"/>
</dbReference>
<dbReference type="InterPro" id="IPR001128">
    <property type="entry name" value="Cyt_P450"/>
</dbReference>
<proteinExistence type="inferred from homology"/>
<dbReference type="PRINTS" id="PR00359">
    <property type="entry name" value="BP450"/>
</dbReference>
<dbReference type="PANTHER" id="PTHR46696">
    <property type="entry name" value="P450, PUTATIVE (EUROFUNG)-RELATED"/>
    <property type="match status" value="1"/>
</dbReference>
<evidence type="ECO:0000313" key="3">
    <source>
        <dbReference type="EMBL" id="ATM24629.1"/>
    </source>
</evidence>
<evidence type="ECO:0000256" key="1">
    <source>
        <dbReference type="ARBA" id="ARBA00010617"/>
    </source>
</evidence>
<dbReference type="Pfam" id="PF00067">
    <property type="entry name" value="p450"/>
    <property type="match status" value="1"/>
</dbReference>
<reference evidence="3 4" key="1">
    <citation type="submission" date="2017-10" db="EMBL/GenBank/DDBJ databases">
        <title>Streptomyces alboflavus Genome sequencing and assembly.</title>
        <authorList>
            <person name="Wang Y."/>
            <person name="Du B."/>
            <person name="Ding Y."/>
            <person name="Liu H."/>
            <person name="Hou Q."/>
            <person name="Liu K."/>
            <person name="Wang C."/>
            <person name="Yao L."/>
        </authorList>
    </citation>
    <scope>NUCLEOTIDE SEQUENCE [LARGE SCALE GENOMIC DNA]</scope>
    <source>
        <strain evidence="3 4">MDJK44</strain>
        <plasmid evidence="4">Plasmid pmdjk44.1</plasmid>
    </source>
</reference>
<gene>
    <name evidence="3" type="ORF">SMD44_p10130</name>
</gene>
<keyword evidence="2" id="KW-0503">Monooxygenase</keyword>
<keyword evidence="4" id="KW-1185">Reference proteome</keyword>
<dbReference type="OrthoDB" id="9801155at2"/>
<dbReference type="KEGG" id="salf:SMD44_p10130"/>
<dbReference type="AlphaFoldDB" id="A0A291W4X1"/>
<dbReference type="InterPro" id="IPR036396">
    <property type="entry name" value="Cyt_P450_sf"/>
</dbReference>
<dbReference type="PROSITE" id="PS00086">
    <property type="entry name" value="CYTOCHROME_P450"/>
    <property type="match status" value="1"/>
</dbReference>
<dbReference type="Proteomes" id="UP000195880">
    <property type="component" value="Plasmid pMDJK44.1"/>
</dbReference>
<keyword evidence="2" id="KW-0349">Heme</keyword>
<evidence type="ECO:0008006" key="5">
    <source>
        <dbReference type="Google" id="ProtNLM"/>
    </source>
</evidence>
<dbReference type="GO" id="GO:0005506">
    <property type="term" value="F:iron ion binding"/>
    <property type="evidence" value="ECO:0007669"/>
    <property type="project" value="InterPro"/>
</dbReference>
<organism evidence="3 4">
    <name type="scientific">Streptomyces alboflavus</name>
    <dbReference type="NCBI Taxonomy" id="67267"/>
    <lineage>
        <taxon>Bacteria</taxon>
        <taxon>Bacillati</taxon>
        <taxon>Actinomycetota</taxon>
        <taxon>Actinomycetes</taxon>
        <taxon>Kitasatosporales</taxon>
        <taxon>Streptomycetaceae</taxon>
        <taxon>Streptomyces</taxon>
    </lineage>
</organism>
<evidence type="ECO:0000256" key="2">
    <source>
        <dbReference type="RuleBase" id="RU000461"/>
    </source>
</evidence>
<dbReference type="SUPFAM" id="SSF48264">
    <property type="entry name" value="Cytochrome P450"/>
    <property type="match status" value="1"/>
</dbReference>
<dbReference type="Gene3D" id="1.10.630.10">
    <property type="entry name" value="Cytochrome P450"/>
    <property type="match status" value="1"/>
</dbReference>
<keyword evidence="2" id="KW-0408">Iron</keyword>
<dbReference type="EMBL" id="CP023976">
    <property type="protein sequence ID" value="ATM24629.1"/>
    <property type="molecule type" value="Genomic_DNA"/>
</dbReference>
<dbReference type="PANTHER" id="PTHR46696:SF1">
    <property type="entry name" value="CYTOCHROME P450 YJIB-RELATED"/>
    <property type="match status" value="1"/>
</dbReference>
<dbReference type="GO" id="GO:0020037">
    <property type="term" value="F:heme binding"/>
    <property type="evidence" value="ECO:0007669"/>
    <property type="project" value="InterPro"/>
</dbReference>
<dbReference type="GO" id="GO:0004497">
    <property type="term" value="F:monooxygenase activity"/>
    <property type="evidence" value="ECO:0007669"/>
    <property type="project" value="UniProtKB-KW"/>
</dbReference>
<evidence type="ECO:0000313" key="4">
    <source>
        <dbReference type="Proteomes" id="UP000195880"/>
    </source>
</evidence>
<dbReference type="RefSeq" id="WP_100112458.1">
    <property type="nucleotide sequence ID" value="NZ_CP023976.1"/>
</dbReference>
<sequence>MPASHVPSPSCSIDLFADQVLADPYPTYDVLRSLGPATYLAPHGVWAVPGHAEIQAVLKDEDGFRSAGGLALTPFANAELLTGMLLAADGDQHARLRQILTRHLAPRAIYRLQDEISDRADRLVSQHIAGGTFDAVVLARQLVTGNVLKLMGLSADVGSPLTAGGGPALFDGLGPDNSRYQQALPAATEMVAALKKVITRGNVTEGSWMATVFAAVDAGQIDEAQAVPLTATYTAASMDTTILGLAGAIVQLARQPQQWALLRREPIRAESALHEALRLDAPLQGLGRLVHRTTDLDGVRIEAGEQLWLLYGSAGRDERQWGIKADVFDIKRWQADQHLAFGAGPHLCAGKYLALMQARALLRALAARCTRLSLREEPRRLVNNTLRGYASALVTVEPAPRSPTGSARQRTSNR</sequence>